<dbReference type="PANTHER" id="PTHR33710">
    <property type="entry name" value="BNAC02G09200D PROTEIN"/>
    <property type="match status" value="1"/>
</dbReference>
<dbReference type="SUPFAM" id="SSF56219">
    <property type="entry name" value="DNase I-like"/>
    <property type="match status" value="1"/>
</dbReference>
<dbReference type="EMBL" id="JBBPBM010000390">
    <property type="protein sequence ID" value="KAK8496043.1"/>
    <property type="molecule type" value="Genomic_DNA"/>
</dbReference>
<dbReference type="InterPro" id="IPR036691">
    <property type="entry name" value="Endo/exonu/phosph_ase_sf"/>
</dbReference>
<name>A0ABR2AQJ9_9ROSI</name>
<gene>
    <name evidence="1" type="ORF">V6N12_011390</name>
</gene>
<reference evidence="1 2" key="1">
    <citation type="journal article" date="2024" name="G3 (Bethesda)">
        <title>Genome assembly of Hibiscus sabdariffa L. provides insights into metabolisms of medicinal natural products.</title>
        <authorList>
            <person name="Kim T."/>
        </authorList>
    </citation>
    <scope>NUCLEOTIDE SEQUENCE [LARGE SCALE GENOMIC DNA]</scope>
    <source>
        <strain evidence="1">TK-2024</strain>
        <tissue evidence="1">Old leaves</tissue>
    </source>
</reference>
<dbReference type="Proteomes" id="UP001472677">
    <property type="component" value="Unassembled WGS sequence"/>
</dbReference>
<sequence>MPFCARASGLDWWKPTQGFRLLLGIQVGFLPVAEGSEAQEVQSLSLKAVSRYLRGNICPCRFFLRRLRHLVRRFMDRCPHCSLDLLLDFHGSISMERIAGGLALWWTNDVKLSVLTHDKNLTDTVISINGEDKWFGTFIYAPPYEEEKQEFWERLGTLRDDVNAKWCIMGDTNIVASPNEKYGGTPFDYNNAKWFHEFLDRSYLIEIQSKGGTYTWSNQICEENEICEKLDRVISSLEWSFLFPKAISIIEIPVASDHAPIVLLTDGLKKKARKEFKFESRWTLEEECSNIVQEEWTRTEQRNHRGTFRVKLRRTKVKLWKWNREKFGKNKTSANDIANKIKALHNGPMTRENAVKLKDLKAELSKLWESEEMYWQQRIQNPQEEWLRMTMK</sequence>
<protein>
    <recommendedName>
        <fullName evidence="3">Endonuclease/exonuclease/phosphatase domain-containing protein</fullName>
    </recommendedName>
</protein>
<accession>A0ABR2AQJ9</accession>
<dbReference type="PANTHER" id="PTHR33710:SF79">
    <property type="entry name" value="OS06G0205337 PROTEIN"/>
    <property type="match status" value="1"/>
</dbReference>
<evidence type="ECO:0000313" key="2">
    <source>
        <dbReference type="Proteomes" id="UP001472677"/>
    </source>
</evidence>
<organism evidence="1 2">
    <name type="scientific">Hibiscus sabdariffa</name>
    <name type="common">roselle</name>
    <dbReference type="NCBI Taxonomy" id="183260"/>
    <lineage>
        <taxon>Eukaryota</taxon>
        <taxon>Viridiplantae</taxon>
        <taxon>Streptophyta</taxon>
        <taxon>Embryophyta</taxon>
        <taxon>Tracheophyta</taxon>
        <taxon>Spermatophyta</taxon>
        <taxon>Magnoliopsida</taxon>
        <taxon>eudicotyledons</taxon>
        <taxon>Gunneridae</taxon>
        <taxon>Pentapetalae</taxon>
        <taxon>rosids</taxon>
        <taxon>malvids</taxon>
        <taxon>Malvales</taxon>
        <taxon>Malvaceae</taxon>
        <taxon>Malvoideae</taxon>
        <taxon>Hibiscus</taxon>
    </lineage>
</organism>
<comment type="caution">
    <text evidence="1">The sequence shown here is derived from an EMBL/GenBank/DDBJ whole genome shotgun (WGS) entry which is preliminary data.</text>
</comment>
<dbReference type="Gene3D" id="3.60.10.10">
    <property type="entry name" value="Endonuclease/exonuclease/phosphatase"/>
    <property type="match status" value="1"/>
</dbReference>
<proteinExistence type="predicted"/>
<evidence type="ECO:0000313" key="1">
    <source>
        <dbReference type="EMBL" id="KAK8496043.1"/>
    </source>
</evidence>
<keyword evidence="2" id="KW-1185">Reference proteome</keyword>
<evidence type="ECO:0008006" key="3">
    <source>
        <dbReference type="Google" id="ProtNLM"/>
    </source>
</evidence>